<feature type="domain" description="Fibrinogen C-terminal" evidence="1">
    <location>
        <begin position="658"/>
        <end position="886"/>
    </location>
</feature>
<keyword evidence="3" id="KW-1185">Reference proteome</keyword>
<dbReference type="PANTHER" id="PTHR19143:SF225">
    <property type="entry name" value="MICROFIBRIL-ASSOCIATED GLYCOPROTEIN 4"/>
    <property type="match status" value="1"/>
</dbReference>
<dbReference type="InterPro" id="IPR002181">
    <property type="entry name" value="Fibrinogen_a/b/g_C_dom"/>
</dbReference>
<reference evidence="2" key="1">
    <citation type="submission" date="2023-06" db="EMBL/GenBank/DDBJ databases">
        <title>Male Hemibagrus guttatus genome.</title>
        <authorList>
            <person name="Bian C."/>
        </authorList>
    </citation>
    <scope>NUCLEOTIDE SEQUENCE</scope>
    <source>
        <strain evidence="2">Male_cb2023</strain>
        <tissue evidence="2">Muscle</tissue>
    </source>
</reference>
<accession>A0AAE0PZK9</accession>
<dbReference type="Proteomes" id="UP001274896">
    <property type="component" value="Unassembled WGS sequence"/>
</dbReference>
<dbReference type="GO" id="GO:0048251">
    <property type="term" value="P:elastic fiber assembly"/>
    <property type="evidence" value="ECO:0007669"/>
    <property type="project" value="TreeGrafter"/>
</dbReference>
<dbReference type="InterPro" id="IPR050373">
    <property type="entry name" value="Fibrinogen_C-term_domain"/>
</dbReference>
<name>A0AAE0PZK9_9TELE</name>
<organism evidence="2 3">
    <name type="scientific">Hemibagrus guttatus</name>
    <dbReference type="NCBI Taxonomy" id="175788"/>
    <lineage>
        <taxon>Eukaryota</taxon>
        <taxon>Metazoa</taxon>
        <taxon>Chordata</taxon>
        <taxon>Craniata</taxon>
        <taxon>Vertebrata</taxon>
        <taxon>Euteleostomi</taxon>
        <taxon>Actinopterygii</taxon>
        <taxon>Neopterygii</taxon>
        <taxon>Teleostei</taxon>
        <taxon>Ostariophysi</taxon>
        <taxon>Siluriformes</taxon>
        <taxon>Bagridae</taxon>
        <taxon>Hemibagrus</taxon>
    </lineage>
</organism>
<dbReference type="SMART" id="SM00186">
    <property type="entry name" value="FBG"/>
    <property type="match status" value="1"/>
</dbReference>
<comment type="caution">
    <text evidence="2">The sequence shown here is derived from an EMBL/GenBank/DDBJ whole genome shotgun (WGS) entry which is preliminary data.</text>
</comment>
<dbReference type="InterPro" id="IPR036691">
    <property type="entry name" value="Endo/exonu/phosph_ase_sf"/>
</dbReference>
<dbReference type="GO" id="GO:0005615">
    <property type="term" value="C:extracellular space"/>
    <property type="evidence" value="ECO:0007669"/>
    <property type="project" value="TreeGrafter"/>
</dbReference>
<evidence type="ECO:0000259" key="1">
    <source>
        <dbReference type="PROSITE" id="PS51406"/>
    </source>
</evidence>
<evidence type="ECO:0000313" key="3">
    <source>
        <dbReference type="Proteomes" id="UP001274896"/>
    </source>
</evidence>
<dbReference type="PROSITE" id="PS51406">
    <property type="entry name" value="FIBRINOGEN_C_2"/>
    <property type="match status" value="1"/>
</dbReference>
<sequence>MVRGVGLGLWAEWQCGVPNLLGDPARELEGVLTGDSIVLLGDFNAHVGNKNDTWRGVIGRNSDLNLSGVLLLDFCASHSLSITNTIFKHKGAHQYTWYQDTLGRRSMIDLVVMSSDLRPHVLDTWVKRGVELSTWWGVFNSHLWESFNQIPTEVGDIESEWTMFSSSIVDAAIRSCGRKVSGAGRGGNPRTQWWTLEVRDAVKLKKESYQVWLAWRTLETAEAYRQAKQSTAVVVSEAKTRVWEEFGEAMEKDYWTASVNSGRPFRASEGEPEAEDSDVDSFITQAEVTEVVQQLLGDKAPGVDEIHPEYLKSLDVLGLSWLTRLSNIAWRSGTVPLDWATGLVVPLFKKGDRRGCPLSPVLFIVFMDRISRHSQGLEGVRFGDHRISSLIFADVVVLLAPSSLDLQHALGCFAAECEAAGMRVSTSKSEAMVLDQKKVACTLQVGGEVLPQVEEFKYLGVLFTSEGRMDREIDRLIGAAAAVMRSMYRSVVVKKELSQKAKLSIYQSIYVPTLTYGHELWVMTERVRSWIQAAKMSFLHRVAGHSLRDRVRSSVTQEELRVEPLLLHIERGQLRWLGHLFRMPPGRLPGEVFRTCPTGKRPWGTPRTRWRDYVSRLAWERLGVPLEELEEVSGERENQVMLLFLMLALSSLVHSAPLVNTSLPLDCEDVYQIRVMKNASAPSGVYTIYPAGSKPVKVYCDMGCVDSNGHHDGQWTVIQRRINGNVSFYRPWAQYKEGFGNAASEYWLGLENIYKMTYTEKYQLRVDMEDFEKGSAYAQYTMFCVEQESTDYRLNIGGYINGGAGDSLSYVNGIGFSTFDKEISGNCAETYSGGFWYNYWTCHYANPNGLYKYGNVGTAYTGVMWQTWKGYNYSLKTIVMKIRRMKLEDLTEV</sequence>
<gene>
    <name evidence="2" type="ORF">QTP70_024378</name>
</gene>
<protein>
    <recommendedName>
        <fullName evidence="1">Fibrinogen C-terminal domain-containing protein</fullName>
    </recommendedName>
</protein>
<dbReference type="Pfam" id="PF00078">
    <property type="entry name" value="RVT_1"/>
    <property type="match status" value="1"/>
</dbReference>
<dbReference type="EMBL" id="JAUCMX010000025">
    <property type="protein sequence ID" value="KAK3510889.1"/>
    <property type="molecule type" value="Genomic_DNA"/>
</dbReference>
<dbReference type="InterPro" id="IPR014716">
    <property type="entry name" value="Fibrinogen_a/b/g_C_1"/>
</dbReference>
<dbReference type="SUPFAM" id="SSF56496">
    <property type="entry name" value="Fibrinogen C-terminal domain-like"/>
    <property type="match status" value="1"/>
</dbReference>
<dbReference type="Pfam" id="PF00147">
    <property type="entry name" value="Fibrinogen_C"/>
    <property type="match status" value="1"/>
</dbReference>
<dbReference type="InterPro" id="IPR000477">
    <property type="entry name" value="RT_dom"/>
</dbReference>
<dbReference type="AlphaFoldDB" id="A0AAE0PZK9"/>
<dbReference type="InterPro" id="IPR036056">
    <property type="entry name" value="Fibrinogen-like_C"/>
</dbReference>
<dbReference type="Gene3D" id="3.90.215.10">
    <property type="entry name" value="Gamma Fibrinogen, chain A, domain 1"/>
    <property type="match status" value="1"/>
</dbReference>
<evidence type="ECO:0000313" key="2">
    <source>
        <dbReference type="EMBL" id="KAK3510889.1"/>
    </source>
</evidence>
<proteinExistence type="predicted"/>
<dbReference type="CDD" id="cd00087">
    <property type="entry name" value="FReD"/>
    <property type="match status" value="1"/>
</dbReference>
<dbReference type="Gene3D" id="3.60.10.10">
    <property type="entry name" value="Endonuclease/exonuclease/phosphatase"/>
    <property type="match status" value="1"/>
</dbReference>
<dbReference type="SUPFAM" id="SSF56219">
    <property type="entry name" value="DNase I-like"/>
    <property type="match status" value="1"/>
</dbReference>
<dbReference type="PANTHER" id="PTHR19143">
    <property type="entry name" value="FIBRINOGEN/TENASCIN/ANGIOPOEITIN"/>
    <property type="match status" value="1"/>
</dbReference>